<evidence type="ECO:0000256" key="1">
    <source>
        <dbReference type="SAM" id="MobiDB-lite"/>
    </source>
</evidence>
<sequence>MPFASSGSTDHEANSSAHYVYDLGGSAHPDFSSNHLIQDIQMQDYCSAIPYLPPYPPLVMEDFPQISSGCCMPSASPPDQLTTPKIDAKTTAPQGLNDEDHQYMST</sequence>
<proteinExistence type="evidence at transcript level"/>
<evidence type="ECO:0000313" key="2">
    <source>
        <dbReference type="EMBL" id="AGV29517.1"/>
    </source>
</evidence>
<organism evidence="2">
    <name type="scientific">Tamarix hispida</name>
    <dbReference type="NCBI Taxonomy" id="189793"/>
    <lineage>
        <taxon>Eukaryota</taxon>
        <taxon>Viridiplantae</taxon>
        <taxon>Streptophyta</taxon>
        <taxon>Embryophyta</taxon>
        <taxon>Tracheophyta</taxon>
        <taxon>Spermatophyta</taxon>
        <taxon>Magnoliopsida</taxon>
        <taxon>eudicotyledons</taxon>
        <taxon>Gunneridae</taxon>
        <taxon>Pentapetalae</taxon>
        <taxon>Caryophyllales</taxon>
        <taxon>Tamaricaceae</taxon>
        <taxon>Tamarix</taxon>
    </lineage>
</organism>
<reference evidence="2" key="1">
    <citation type="submission" date="2013-05" db="EMBL/GenBank/DDBJ databases">
        <authorList>
            <person name="Wang Y.C."/>
            <person name="Wang L.Q."/>
            <person name="Wang C."/>
        </authorList>
    </citation>
    <scope>NUCLEOTIDE SEQUENCE</scope>
</reference>
<feature type="region of interest" description="Disordered" evidence="1">
    <location>
        <begin position="70"/>
        <end position="106"/>
    </location>
</feature>
<name>T2CBK8_9CARY</name>
<gene>
    <name evidence="2" type="primary">NAC66</name>
</gene>
<protein>
    <submittedName>
        <fullName evidence="2">Putative NAC domain class transcription factor</fullName>
    </submittedName>
</protein>
<dbReference type="EMBL" id="KF031991">
    <property type="protein sequence ID" value="AGV29517.1"/>
    <property type="molecule type" value="mRNA"/>
</dbReference>
<dbReference type="AlphaFoldDB" id="T2CBK8"/>
<feature type="non-terminal residue" evidence="2">
    <location>
        <position position="106"/>
    </location>
</feature>
<accession>T2CBK8</accession>